<evidence type="ECO:0000259" key="2">
    <source>
        <dbReference type="PROSITE" id="PS50212"/>
    </source>
</evidence>
<reference evidence="3 4" key="1">
    <citation type="journal article" date="2022" name="Gigascience">
        <title>A chromosome-level genome assembly and annotation of the desert horned lizard, Phrynosoma platyrhinos, provides insight into chromosomal rearrangements among reptiles.</title>
        <authorList>
            <person name="Koochekian N."/>
            <person name="Ascanio A."/>
            <person name="Farleigh K."/>
            <person name="Card D.C."/>
            <person name="Schield D.R."/>
            <person name="Castoe T.A."/>
            <person name="Jezkova T."/>
        </authorList>
    </citation>
    <scope>NUCLEOTIDE SEQUENCE [LARGE SCALE GENOMIC DNA]</scope>
    <source>
        <strain evidence="3">NK-2021</strain>
    </source>
</reference>
<dbReference type="Gene3D" id="1.20.870.10">
    <property type="entry name" value="Son of sevenless (SoS) protein Chain: S domain 1"/>
    <property type="match status" value="1"/>
</dbReference>
<dbReference type="InterPro" id="IPR000651">
    <property type="entry name" value="Ras-like_Gua-exchang_fac_N"/>
</dbReference>
<feature type="domain" description="N-terminal Ras-GEF" evidence="2">
    <location>
        <begin position="65"/>
        <end position="120"/>
    </location>
</feature>
<evidence type="ECO:0000256" key="1">
    <source>
        <dbReference type="PROSITE-ProRule" id="PRU00135"/>
    </source>
</evidence>
<dbReference type="PROSITE" id="PS50212">
    <property type="entry name" value="RASGEF_NTER"/>
    <property type="match status" value="1"/>
</dbReference>
<gene>
    <name evidence="3" type="ORF">JD844_010127</name>
</gene>
<protein>
    <recommendedName>
        <fullName evidence="2">N-terminal Ras-GEF domain-containing protein</fullName>
    </recommendedName>
</protein>
<name>A0ABQ7TH39_PHRPL</name>
<keyword evidence="4" id="KW-1185">Reference proteome</keyword>
<accession>A0ABQ7TH39</accession>
<keyword evidence="1" id="KW-0344">Guanine-nucleotide releasing factor</keyword>
<comment type="caution">
    <text evidence="3">The sequence shown here is derived from an EMBL/GenBank/DDBJ whole genome shotgun (WGS) entry which is preliminary data.</text>
</comment>
<organism evidence="3 4">
    <name type="scientific">Phrynosoma platyrhinos</name>
    <name type="common">Desert horned lizard</name>
    <dbReference type="NCBI Taxonomy" id="52577"/>
    <lineage>
        <taxon>Eukaryota</taxon>
        <taxon>Metazoa</taxon>
        <taxon>Chordata</taxon>
        <taxon>Craniata</taxon>
        <taxon>Vertebrata</taxon>
        <taxon>Euteleostomi</taxon>
        <taxon>Lepidosauria</taxon>
        <taxon>Squamata</taxon>
        <taxon>Bifurcata</taxon>
        <taxon>Unidentata</taxon>
        <taxon>Episquamata</taxon>
        <taxon>Toxicofera</taxon>
        <taxon>Iguania</taxon>
        <taxon>Phrynosomatidae</taxon>
        <taxon>Phrynosomatinae</taxon>
        <taxon>Phrynosoma</taxon>
    </lineage>
</organism>
<dbReference type="Pfam" id="PF00618">
    <property type="entry name" value="RasGEF_N"/>
    <property type="match status" value="1"/>
</dbReference>
<dbReference type="SUPFAM" id="SSF48366">
    <property type="entry name" value="Ras GEF"/>
    <property type="match status" value="1"/>
</dbReference>
<sequence length="120" mass="13481">MTPFSAHFSDSPQTPLQQWGEEVEDGAIYSIILQRVRAEPVAKRSCQLDEDSHPECPFVQYRTCKRRVLRAATLPRLVKYLASASVKDDCDCIPDFLATYQAFATPAQVLELLLPLGPDK</sequence>
<proteinExistence type="predicted"/>
<evidence type="ECO:0000313" key="3">
    <source>
        <dbReference type="EMBL" id="KAH0628701.1"/>
    </source>
</evidence>
<dbReference type="EMBL" id="JAIPUX010000439">
    <property type="protein sequence ID" value="KAH0628701.1"/>
    <property type="molecule type" value="Genomic_DNA"/>
</dbReference>
<evidence type="ECO:0000313" key="4">
    <source>
        <dbReference type="Proteomes" id="UP000826234"/>
    </source>
</evidence>
<dbReference type="Proteomes" id="UP000826234">
    <property type="component" value="Unassembled WGS sequence"/>
</dbReference>
<dbReference type="InterPro" id="IPR023578">
    <property type="entry name" value="Ras_GEF_dom_sf"/>
</dbReference>